<evidence type="ECO:0000256" key="3">
    <source>
        <dbReference type="ARBA" id="ARBA00022801"/>
    </source>
</evidence>
<feature type="active site" evidence="9">
    <location>
        <position position="501"/>
    </location>
</feature>
<dbReference type="PROSITE" id="PS00592">
    <property type="entry name" value="GH9_2"/>
    <property type="match status" value="1"/>
</dbReference>
<evidence type="ECO:0000256" key="7">
    <source>
        <dbReference type="ARBA" id="ARBA00023326"/>
    </source>
</evidence>
<reference evidence="13" key="1">
    <citation type="submission" date="2016-06" db="EMBL/GenBank/DDBJ databases">
        <title>Parallel loss of symbiosis genes in relatives of nitrogen-fixing non-legume Parasponia.</title>
        <authorList>
            <person name="Van Velzen R."/>
            <person name="Holmer R."/>
            <person name="Bu F."/>
            <person name="Rutten L."/>
            <person name="Van Zeijl A."/>
            <person name="Liu W."/>
            <person name="Santuari L."/>
            <person name="Cao Q."/>
            <person name="Sharma T."/>
            <person name="Shen D."/>
            <person name="Roswanjaya Y."/>
            <person name="Wardhani T."/>
            <person name="Kalhor M.S."/>
            <person name="Jansen J."/>
            <person name="Van den Hoogen J."/>
            <person name="Gungor B."/>
            <person name="Hartog M."/>
            <person name="Hontelez J."/>
            <person name="Verver J."/>
            <person name="Yang W.-C."/>
            <person name="Schijlen E."/>
            <person name="Repin R."/>
            <person name="Schilthuizen M."/>
            <person name="Schranz E."/>
            <person name="Heidstra R."/>
            <person name="Miyata K."/>
            <person name="Fedorova E."/>
            <person name="Kohlen W."/>
            <person name="Bisseling T."/>
            <person name="Smit S."/>
            <person name="Geurts R."/>
        </authorList>
    </citation>
    <scope>NUCLEOTIDE SEQUENCE [LARGE SCALE GENOMIC DNA]</scope>
    <source>
        <strain evidence="13">cv. WU1-14</strain>
    </source>
</reference>
<dbReference type="OrthoDB" id="10257085at2759"/>
<evidence type="ECO:0000256" key="1">
    <source>
        <dbReference type="ARBA" id="ARBA00000966"/>
    </source>
</evidence>
<dbReference type="EMBL" id="JXTB01000402">
    <property type="protein sequence ID" value="PON41980.1"/>
    <property type="molecule type" value="Genomic_DNA"/>
</dbReference>
<feature type="domain" description="Glycoside hydrolase family 9" evidence="11">
    <location>
        <begin position="36"/>
        <end position="523"/>
    </location>
</feature>
<evidence type="ECO:0000256" key="9">
    <source>
        <dbReference type="PROSITE-ProRule" id="PRU10060"/>
    </source>
</evidence>
<evidence type="ECO:0000256" key="2">
    <source>
        <dbReference type="ARBA" id="ARBA00007072"/>
    </source>
</evidence>
<keyword evidence="6 8" id="KW-0326">Glycosidase</keyword>
<evidence type="ECO:0000313" key="13">
    <source>
        <dbReference type="Proteomes" id="UP000237105"/>
    </source>
</evidence>
<sequence>MARNALLFPGNVLLLRVILVLLLLLPHLSISSRQDYHDALRKCILFFEGQRSGRLPPDQRVRWRRDSGLHDGAYAGVDLTGGYYDAGDNVKFGFPMAFTTTLLSWSIIDFGRNMGPELGNAVKAVKWSTDYLLKATAIPDVVYVQVGDAFSDHNCWERPEDMDTLRTAYKIDRAHPGSDVAGETAAALAAASIVFRSRDPAYSRLLLNRAVRVFEFADRHRGAYSSSLHSAVCPFYCDVNGYQDELLWGAAWLHKASRRRQYREYIVRNEVVLRAGDTINEFGWDNKHAGINVLISKEAESSLVYGMCKKAGDFGSTHTQAIISSEMLLYREVLMGRAEYFESFKQNADGFICSLLPGISHPQVQYSPGGLIFKAGGSNMQHVTSLSFLLMAYSNYLSHANKIVPCGETSASPSLLKQLAKRQVDYILGDNPLQMSYMVGYGARYPQRIHHRGSSLPSVQAHPAHIGCKAGSRYFLSPNPNPNLLVGAVVGGPNSTDAFPDSRPYFQESEPTTYINAPLVGLLAFFSAHY</sequence>
<evidence type="ECO:0000256" key="10">
    <source>
        <dbReference type="RuleBase" id="RU361166"/>
    </source>
</evidence>
<evidence type="ECO:0000259" key="11">
    <source>
        <dbReference type="Pfam" id="PF00759"/>
    </source>
</evidence>
<comment type="catalytic activity">
    <reaction evidence="1 10">
        <text>Endohydrolysis of (1-&gt;4)-beta-D-glucosidic linkages in cellulose, lichenin and cereal beta-D-glucans.</text>
        <dbReference type="EC" id="3.2.1.4"/>
    </reaction>
</comment>
<dbReference type="InterPro" id="IPR033126">
    <property type="entry name" value="Glyco_hydro_9_Asp/Glu_AS"/>
</dbReference>
<protein>
    <recommendedName>
        <fullName evidence="10">Endoglucanase</fullName>
        <ecNumber evidence="10">3.2.1.4</ecNumber>
    </recommendedName>
</protein>
<evidence type="ECO:0000313" key="12">
    <source>
        <dbReference type="EMBL" id="PON41980.1"/>
    </source>
</evidence>
<dbReference type="PANTHER" id="PTHR22298">
    <property type="entry name" value="ENDO-1,4-BETA-GLUCANASE"/>
    <property type="match status" value="1"/>
</dbReference>
<dbReference type="InterPro" id="IPR001701">
    <property type="entry name" value="Glyco_hydro_9"/>
</dbReference>
<feature type="signal peptide" evidence="10">
    <location>
        <begin position="1"/>
        <end position="31"/>
    </location>
</feature>
<keyword evidence="4 10" id="KW-0136">Cellulose degradation</keyword>
<keyword evidence="3 8" id="KW-0378">Hydrolase</keyword>
<feature type="active site" evidence="9">
    <location>
        <position position="510"/>
    </location>
</feature>
<dbReference type="PROSITE" id="PS00698">
    <property type="entry name" value="GH9_3"/>
    <property type="match status" value="1"/>
</dbReference>
<accession>A0A2P5AZI8</accession>
<dbReference type="GO" id="GO:0030245">
    <property type="term" value="P:cellulose catabolic process"/>
    <property type="evidence" value="ECO:0007669"/>
    <property type="project" value="UniProtKB-KW"/>
</dbReference>
<evidence type="ECO:0000256" key="6">
    <source>
        <dbReference type="ARBA" id="ARBA00023295"/>
    </source>
</evidence>
<dbReference type="InterPro" id="IPR018221">
    <property type="entry name" value="Glyco_hydro_9_His_AS"/>
</dbReference>
<dbReference type="Gene3D" id="1.50.10.10">
    <property type="match status" value="1"/>
</dbReference>
<evidence type="ECO:0000256" key="4">
    <source>
        <dbReference type="ARBA" id="ARBA00023001"/>
    </source>
</evidence>
<dbReference type="GO" id="GO:0008810">
    <property type="term" value="F:cellulase activity"/>
    <property type="evidence" value="ECO:0007669"/>
    <property type="project" value="UniProtKB-EC"/>
</dbReference>
<comment type="similarity">
    <text evidence="2 8 10">Belongs to the glycosyl hydrolase 9 (cellulase E) family.</text>
</comment>
<organism evidence="12 13">
    <name type="scientific">Parasponia andersonii</name>
    <name type="common">Sponia andersonii</name>
    <dbReference type="NCBI Taxonomy" id="3476"/>
    <lineage>
        <taxon>Eukaryota</taxon>
        <taxon>Viridiplantae</taxon>
        <taxon>Streptophyta</taxon>
        <taxon>Embryophyta</taxon>
        <taxon>Tracheophyta</taxon>
        <taxon>Spermatophyta</taxon>
        <taxon>Magnoliopsida</taxon>
        <taxon>eudicotyledons</taxon>
        <taxon>Gunneridae</taxon>
        <taxon>Pentapetalae</taxon>
        <taxon>rosids</taxon>
        <taxon>fabids</taxon>
        <taxon>Rosales</taxon>
        <taxon>Cannabaceae</taxon>
        <taxon>Parasponia</taxon>
    </lineage>
</organism>
<dbReference type="InterPro" id="IPR008928">
    <property type="entry name" value="6-hairpin_glycosidase_sf"/>
</dbReference>
<dbReference type="Pfam" id="PF00759">
    <property type="entry name" value="Glyco_hydro_9"/>
    <property type="match status" value="1"/>
</dbReference>
<dbReference type="SUPFAM" id="SSF48208">
    <property type="entry name" value="Six-hairpin glycosidases"/>
    <property type="match status" value="1"/>
</dbReference>
<dbReference type="InterPro" id="IPR012341">
    <property type="entry name" value="6hp_glycosidase-like_sf"/>
</dbReference>
<keyword evidence="5 8" id="KW-0119">Carbohydrate metabolism</keyword>
<dbReference type="Proteomes" id="UP000237105">
    <property type="component" value="Unassembled WGS sequence"/>
</dbReference>
<dbReference type="EC" id="3.2.1.4" evidence="10"/>
<dbReference type="AlphaFoldDB" id="A0A2P5AZI8"/>
<evidence type="ECO:0000256" key="5">
    <source>
        <dbReference type="ARBA" id="ARBA00023277"/>
    </source>
</evidence>
<feature type="chain" id="PRO_5015022552" description="Endoglucanase" evidence="10">
    <location>
        <begin position="32"/>
        <end position="530"/>
    </location>
</feature>
<proteinExistence type="inferred from homology"/>
<gene>
    <name evidence="12" type="ORF">PanWU01x14_285120</name>
</gene>
<evidence type="ECO:0000256" key="8">
    <source>
        <dbReference type="PROSITE-ProRule" id="PRU10059"/>
    </source>
</evidence>
<name>A0A2P5AZI8_PARAD</name>
<keyword evidence="13" id="KW-1185">Reference proteome</keyword>
<comment type="caution">
    <text evidence="12">The sequence shown here is derived from an EMBL/GenBank/DDBJ whole genome shotgun (WGS) entry which is preliminary data.</text>
</comment>
<dbReference type="STRING" id="3476.A0A2P5AZI8"/>
<keyword evidence="10" id="KW-0732">Signal</keyword>
<feature type="active site" evidence="8">
    <location>
        <position position="450"/>
    </location>
</feature>
<keyword evidence="7 8" id="KW-0624">Polysaccharide degradation</keyword>